<proteinExistence type="predicted"/>
<feature type="non-terminal residue" evidence="2">
    <location>
        <position position="68"/>
    </location>
</feature>
<name>A0A1Q3CN54_CEPFO</name>
<gene>
    <name evidence="2" type="ORF">CFOL_v3_25006</name>
</gene>
<sequence>WVVEGSNDGGSCWRDLDRTSQKFENRFQRKTYRLTSLGFSANAFRFRFLTVRDVESNSRLQLGSIDLY</sequence>
<feature type="domain" description="F5/8 type C" evidence="1">
    <location>
        <begin position="1"/>
        <end position="68"/>
    </location>
</feature>
<evidence type="ECO:0000313" key="2">
    <source>
        <dbReference type="EMBL" id="GAV81552.1"/>
    </source>
</evidence>
<accession>A0A1Q3CN54</accession>
<evidence type="ECO:0000259" key="1">
    <source>
        <dbReference type="PROSITE" id="PS50022"/>
    </source>
</evidence>
<evidence type="ECO:0000313" key="3">
    <source>
        <dbReference type="Proteomes" id="UP000187406"/>
    </source>
</evidence>
<reference evidence="3" key="1">
    <citation type="submission" date="2016-04" db="EMBL/GenBank/DDBJ databases">
        <title>Cephalotus genome sequencing.</title>
        <authorList>
            <person name="Fukushima K."/>
            <person name="Hasebe M."/>
            <person name="Fang X."/>
        </authorList>
    </citation>
    <scope>NUCLEOTIDE SEQUENCE [LARGE SCALE GENOMIC DNA]</scope>
    <source>
        <strain evidence="3">cv. St1</strain>
    </source>
</reference>
<feature type="non-terminal residue" evidence="2">
    <location>
        <position position="1"/>
    </location>
</feature>
<dbReference type="EMBL" id="BDDD01002434">
    <property type="protein sequence ID" value="GAV81552.1"/>
    <property type="molecule type" value="Genomic_DNA"/>
</dbReference>
<dbReference type="OrthoDB" id="1725603at2759"/>
<dbReference type="InterPro" id="IPR000421">
    <property type="entry name" value="FA58C"/>
</dbReference>
<dbReference type="Proteomes" id="UP000187406">
    <property type="component" value="Unassembled WGS sequence"/>
</dbReference>
<dbReference type="PROSITE" id="PS50022">
    <property type="entry name" value="FA58C_3"/>
    <property type="match status" value="1"/>
</dbReference>
<dbReference type="AlphaFoldDB" id="A0A1Q3CN54"/>
<keyword evidence="3" id="KW-1185">Reference proteome</keyword>
<organism evidence="2 3">
    <name type="scientific">Cephalotus follicularis</name>
    <name type="common">Albany pitcher plant</name>
    <dbReference type="NCBI Taxonomy" id="3775"/>
    <lineage>
        <taxon>Eukaryota</taxon>
        <taxon>Viridiplantae</taxon>
        <taxon>Streptophyta</taxon>
        <taxon>Embryophyta</taxon>
        <taxon>Tracheophyta</taxon>
        <taxon>Spermatophyta</taxon>
        <taxon>Magnoliopsida</taxon>
        <taxon>eudicotyledons</taxon>
        <taxon>Gunneridae</taxon>
        <taxon>Pentapetalae</taxon>
        <taxon>rosids</taxon>
        <taxon>fabids</taxon>
        <taxon>Oxalidales</taxon>
        <taxon>Cephalotaceae</taxon>
        <taxon>Cephalotus</taxon>
    </lineage>
</organism>
<dbReference type="STRING" id="3775.A0A1Q3CN54"/>
<dbReference type="InParanoid" id="A0A1Q3CN54"/>
<protein>
    <recommendedName>
        <fullName evidence="1">F5/8 type C domain-containing protein</fullName>
    </recommendedName>
</protein>
<comment type="caution">
    <text evidence="2">The sequence shown here is derived from an EMBL/GenBank/DDBJ whole genome shotgun (WGS) entry which is preliminary data.</text>
</comment>